<proteinExistence type="predicted"/>
<reference evidence="3 4" key="1">
    <citation type="journal article" date="2020" name="ISME J.">
        <title>Uncovering the hidden diversity of litter-decomposition mechanisms in mushroom-forming fungi.</title>
        <authorList>
            <person name="Floudas D."/>
            <person name="Bentzer J."/>
            <person name="Ahren D."/>
            <person name="Johansson T."/>
            <person name="Persson P."/>
            <person name="Tunlid A."/>
        </authorList>
    </citation>
    <scope>NUCLEOTIDE SEQUENCE [LARGE SCALE GENOMIC DNA]</scope>
    <source>
        <strain evidence="3 4">CBS 406.79</strain>
    </source>
</reference>
<dbReference type="InterPro" id="IPR020843">
    <property type="entry name" value="ER"/>
</dbReference>
<dbReference type="FunFam" id="3.40.50.720:FF:000121">
    <property type="entry name" value="Prostaglandin reductase 2"/>
    <property type="match status" value="1"/>
</dbReference>
<dbReference type="Pfam" id="PF16884">
    <property type="entry name" value="ADH_N_2"/>
    <property type="match status" value="1"/>
</dbReference>
<dbReference type="InterPro" id="IPR045010">
    <property type="entry name" value="MDR_fam"/>
</dbReference>
<dbReference type="OrthoDB" id="809632at2759"/>
<comment type="caution">
    <text evidence="3">The sequence shown here is derived from an EMBL/GenBank/DDBJ whole genome shotgun (WGS) entry which is preliminary data.</text>
</comment>
<evidence type="ECO:0000313" key="4">
    <source>
        <dbReference type="Proteomes" id="UP000518752"/>
    </source>
</evidence>
<dbReference type="Gene3D" id="3.40.50.720">
    <property type="entry name" value="NAD(P)-binding Rossmann-like Domain"/>
    <property type="match status" value="1"/>
</dbReference>
<accession>A0A8H5M1F0</accession>
<dbReference type="GO" id="GO:0016628">
    <property type="term" value="F:oxidoreductase activity, acting on the CH-CH group of donors, NAD or NADP as acceptor"/>
    <property type="evidence" value="ECO:0007669"/>
    <property type="project" value="InterPro"/>
</dbReference>
<evidence type="ECO:0000256" key="1">
    <source>
        <dbReference type="ARBA" id="ARBA00023002"/>
    </source>
</evidence>
<protein>
    <recommendedName>
        <fullName evidence="2">Enoyl reductase (ER) domain-containing protein</fullName>
    </recommendedName>
</protein>
<dbReference type="SUPFAM" id="SSF50129">
    <property type="entry name" value="GroES-like"/>
    <property type="match status" value="1"/>
</dbReference>
<dbReference type="InterPro" id="IPR036291">
    <property type="entry name" value="NAD(P)-bd_dom_sf"/>
</dbReference>
<dbReference type="Gene3D" id="3.90.180.10">
    <property type="entry name" value="Medium-chain alcohol dehydrogenases, catalytic domain"/>
    <property type="match status" value="1"/>
</dbReference>
<dbReference type="AlphaFoldDB" id="A0A8H5M1F0"/>
<dbReference type="InterPro" id="IPR013149">
    <property type="entry name" value="ADH-like_C"/>
</dbReference>
<dbReference type="CDD" id="cd05288">
    <property type="entry name" value="PGDH"/>
    <property type="match status" value="1"/>
</dbReference>
<evidence type="ECO:0000259" key="2">
    <source>
        <dbReference type="SMART" id="SM00829"/>
    </source>
</evidence>
<keyword evidence="1" id="KW-0560">Oxidoreductase</keyword>
<dbReference type="SUPFAM" id="SSF51735">
    <property type="entry name" value="NAD(P)-binding Rossmann-fold domains"/>
    <property type="match status" value="1"/>
</dbReference>
<sequence>MLWLLIQPLRTTRKDDFHSATIWRFLLLAMRKADSNHLLGNTYNIQRIKNFYHLENMAPVNNGRLIFNEVPTGYPIPGKTTVYDKSSTIDLENEPLNGNILVKTLSISVDPYLRGKMRGPGAKSYAAPFFIGEPLYNFGVGKVLRSENDGFKPGDHVYGMIDFAEYYIPKDVSQLKVIVRPEPSLPFSVYLGAAGMPGQTAYYGWKEYSKAKAGETVFVSTAAGPVGSMILQLAKQDGCKVIASAGSDEKVKFAKEIGADVAFNYKTTSTEEVLAKEGPIDIYWDNVGGATLDAVLGNSNFFARVIICGYITQYNGEEQYGIKNMQKVLQNRLTVNGVLVFDHHARYQEEFYNVIPRKLASGELKYSEDITRGLEKGGEAILEVQKGLNTAKKVIIVADD</sequence>
<dbReference type="EMBL" id="JAACJN010000084">
    <property type="protein sequence ID" value="KAF5377333.1"/>
    <property type="molecule type" value="Genomic_DNA"/>
</dbReference>
<feature type="domain" description="Enoyl reductase (ER)" evidence="2">
    <location>
        <begin position="85"/>
        <end position="395"/>
    </location>
</feature>
<dbReference type="SMART" id="SM00829">
    <property type="entry name" value="PKS_ER"/>
    <property type="match status" value="1"/>
</dbReference>
<organism evidence="3 4">
    <name type="scientific">Collybiopsis confluens</name>
    <dbReference type="NCBI Taxonomy" id="2823264"/>
    <lineage>
        <taxon>Eukaryota</taxon>
        <taxon>Fungi</taxon>
        <taxon>Dikarya</taxon>
        <taxon>Basidiomycota</taxon>
        <taxon>Agaricomycotina</taxon>
        <taxon>Agaricomycetes</taxon>
        <taxon>Agaricomycetidae</taxon>
        <taxon>Agaricales</taxon>
        <taxon>Marasmiineae</taxon>
        <taxon>Omphalotaceae</taxon>
        <taxon>Collybiopsis</taxon>
    </lineage>
</organism>
<name>A0A8H5M1F0_9AGAR</name>
<dbReference type="InterPro" id="IPR011032">
    <property type="entry name" value="GroES-like_sf"/>
</dbReference>
<dbReference type="Proteomes" id="UP000518752">
    <property type="component" value="Unassembled WGS sequence"/>
</dbReference>
<keyword evidence="4" id="KW-1185">Reference proteome</keyword>
<dbReference type="Pfam" id="PF00107">
    <property type="entry name" value="ADH_zinc_N"/>
    <property type="match status" value="1"/>
</dbReference>
<dbReference type="PANTHER" id="PTHR43205">
    <property type="entry name" value="PROSTAGLANDIN REDUCTASE"/>
    <property type="match status" value="1"/>
</dbReference>
<gene>
    <name evidence="3" type="ORF">D9757_008008</name>
</gene>
<dbReference type="InterPro" id="IPR041694">
    <property type="entry name" value="ADH_N_2"/>
</dbReference>
<dbReference type="PANTHER" id="PTHR43205:SF7">
    <property type="entry name" value="PROSTAGLANDIN REDUCTASE 1"/>
    <property type="match status" value="1"/>
</dbReference>
<evidence type="ECO:0000313" key="3">
    <source>
        <dbReference type="EMBL" id="KAF5377333.1"/>
    </source>
</evidence>